<gene>
    <name evidence="2" type="ORF">SDC9_201636</name>
</gene>
<accession>A0A645IRV8</accession>
<evidence type="ECO:0000313" key="2">
    <source>
        <dbReference type="EMBL" id="MPN53967.1"/>
    </source>
</evidence>
<keyword evidence="1" id="KW-0472">Membrane</keyword>
<reference evidence="2" key="1">
    <citation type="submission" date="2019-08" db="EMBL/GenBank/DDBJ databases">
        <authorList>
            <person name="Kucharzyk K."/>
            <person name="Murdoch R.W."/>
            <person name="Higgins S."/>
            <person name="Loffler F."/>
        </authorList>
    </citation>
    <scope>NUCLEOTIDE SEQUENCE</scope>
</reference>
<name>A0A645IRV8_9ZZZZ</name>
<evidence type="ECO:0000256" key="1">
    <source>
        <dbReference type="SAM" id="Phobius"/>
    </source>
</evidence>
<comment type="caution">
    <text evidence="2">The sequence shown here is derived from an EMBL/GenBank/DDBJ whole genome shotgun (WGS) entry which is preliminary data.</text>
</comment>
<proteinExistence type="predicted"/>
<protein>
    <submittedName>
        <fullName evidence="2">Uncharacterized protein</fullName>
    </submittedName>
</protein>
<keyword evidence="1" id="KW-1133">Transmembrane helix</keyword>
<feature type="transmembrane region" description="Helical" evidence="1">
    <location>
        <begin position="73"/>
        <end position="93"/>
    </location>
</feature>
<feature type="transmembrane region" description="Helical" evidence="1">
    <location>
        <begin position="27"/>
        <end position="53"/>
    </location>
</feature>
<keyword evidence="1" id="KW-0812">Transmembrane</keyword>
<dbReference type="AlphaFoldDB" id="A0A645IRV8"/>
<organism evidence="2">
    <name type="scientific">bioreactor metagenome</name>
    <dbReference type="NCBI Taxonomy" id="1076179"/>
    <lineage>
        <taxon>unclassified sequences</taxon>
        <taxon>metagenomes</taxon>
        <taxon>ecological metagenomes</taxon>
    </lineage>
</organism>
<sequence length="158" mass="15808">MLLGLGGHLRAQAGQLGIAGRQLAQGVVALAFGFLGAHVGLIAAGLGLVALLAQAVGVLVRSIQLGPQLGRPVLRLLGLLLGQGGAALAVFVLRAQLGQLAGLFLLLLDGGGGLGFQLDNAGLGGLQLARLRLEGGRLLRRQFGEVGFLGLEGGPCGL</sequence>
<dbReference type="EMBL" id="VSSQ01121677">
    <property type="protein sequence ID" value="MPN53967.1"/>
    <property type="molecule type" value="Genomic_DNA"/>
</dbReference>